<reference evidence="2" key="1">
    <citation type="journal article" date="2022" name="Mol. Ecol. Resour.">
        <title>The genomes of chicory, endive, great burdock and yacon provide insights into Asteraceae palaeo-polyploidization history and plant inulin production.</title>
        <authorList>
            <person name="Fan W."/>
            <person name="Wang S."/>
            <person name="Wang H."/>
            <person name="Wang A."/>
            <person name="Jiang F."/>
            <person name="Liu H."/>
            <person name="Zhao H."/>
            <person name="Xu D."/>
            <person name="Zhang Y."/>
        </authorList>
    </citation>
    <scope>NUCLEOTIDE SEQUENCE [LARGE SCALE GENOMIC DNA]</scope>
    <source>
        <strain evidence="2">cv. Niubang</strain>
    </source>
</reference>
<evidence type="ECO:0000313" key="2">
    <source>
        <dbReference type="Proteomes" id="UP001055879"/>
    </source>
</evidence>
<comment type="caution">
    <text evidence="1">The sequence shown here is derived from an EMBL/GenBank/DDBJ whole genome shotgun (WGS) entry which is preliminary data.</text>
</comment>
<protein>
    <submittedName>
        <fullName evidence="1">Uncharacterized protein</fullName>
    </submittedName>
</protein>
<reference evidence="1 2" key="2">
    <citation type="journal article" date="2022" name="Mol. Ecol. Resour.">
        <title>The genomes of chicory, endive, great burdock and yacon provide insights into Asteraceae paleo-polyploidization history and plant inulin production.</title>
        <authorList>
            <person name="Fan W."/>
            <person name="Wang S."/>
            <person name="Wang H."/>
            <person name="Wang A."/>
            <person name="Jiang F."/>
            <person name="Liu H."/>
            <person name="Zhao H."/>
            <person name="Xu D."/>
            <person name="Zhang Y."/>
        </authorList>
    </citation>
    <scope>NUCLEOTIDE SEQUENCE [LARGE SCALE GENOMIC DNA]</scope>
    <source>
        <strain evidence="2">cv. Niubang</strain>
    </source>
</reference>
<keyword evidence="2" id="KW-1185">Reference proteome</keyword>
<sequence length="80" mass="8608">MKESIQINSPETELLESPFRGYASGTRPATGVSARTTLGCGNSRRNAYGSPSSLLLSAPSRKLLNHDEFYDDDTGLCVAK</sequence>
<organism evidence="1 2">
    <name type="scientific">Arctium lappa</name>
    <name type="common">Greater burdock</name>
    <name type="synonym">Lappa major</name>
    <dbReference type="NCBI Taxonomy" id="4217"/>
    <lineage>
        <taxon>Eukaryota</taxon>
        <taxon>Viridiplantae</taxon>
        <taxon>Streptophyta</taxon>
        <taxon>Embryophyta</taxon>
        <taxon>Tracheophyta</taxon>
        <taxon>Spermatophyta</taxon>
        <taxon>Magnoliopsida</taxon>
        <taxon>eudicotyledons</taxon>
        <taxon>Gunneridae</taxon>
        <taxon>Pentapetalae</taxon>
        <taxon>asterids</taxon>
        <taxon>campanulids</taxon>
        <taxon>Asterales</taxon>
        <taxon>Asteraceae</taxon>
        <taxon>Carduoideae</taxon>
        <taxon>Cardueae</taxon>
        <taxon>Arctiinae</taxon>
        <taxon>Arctium</taxon>
    </lineage>
</organism>
<dbReference type="EMBL" id="CM042050">
    <property type="protein sequence ID" value="KAI3735900.1"/>
    <property type="molecule type" value="Genomic_DNA"/>
</dbReference>
<dbReference type="Proteomes" id="UP001055879">
    <property type="component" value="Linkage Group LG04"/>
</dbReference>
<accession>A0ACB9CNR2</accession>
<name>A0ACB9CNR2_ARCLA</name>
<gene>
    <name evidence="1" type="ORF">L6452_15423</name>
</gene>
<evidence type="ECO:0000313" key="1">
    <source>
        <dbReference type="EMBL" id="KAI3735900.1"/>
    </source>
</evidence>
<proteinExistence type="predicted"/>